<comment type="catalytic activity">
    <reaction evidence="1">
        <text>ATP + protein L-histidine = ADP + protein N-phospho-L-histidine.</text>
        <dbReference type="EC" id="2.7.13.3"/>
    </reaction>
</comment>
<comment type="subcellular location">
    <subcellularLocation>
        <location evidence="2">Cell inner membrane</location>
        <topology evidence="2">Multi-pass membrane protein</topology>
    </subcellularLocation>
</comment>
<evidence type="ECO:0000256" key="5">
    <source>
        <dbReference type="ARBA" id="ARBA00022679"/>
    </source>
</evidence>
<dbReference type="EMBL" id="SGXC01000001">
    <property type="protein sequence ID" value="RZS84542.1"/>
    <property type="molecule type" value="Genomic_DNA"/>
</dbReference>
<dbReference type="SMART" id="SM00388">
    <property type="entry name" value="HisKA"/>
    <property type="match status" value="1"/>
</dbReference>
<dbReference type="InterPro" id="IPR005467">
    <property type="entry name" value="His_kinase_dom"/>
</dbReference>
<keyword evidence="14" id="KW-1185">Reference proteome</keyword>
<dbReference type="GO" id="GO:0005886">
    <property type="term" value="C:plasma membrane"/>
    <property type="evidence" value="ECO:0007669"/>
    <property type="project" value="UniProtKB-SubCell"/>
</dbReference>
<dbReference type="InterPro" id="IPR036097">
    <property type="entry name" value="HisK_dim/P_sf"/>
</dbReference>
<dbReference type="InterPro" id="IPR001789">
    <property type="entry name" value="Sig_transdc_resp-reg_receiver"/>
</dbReference>
<dbReference type="RefSeq" id="WP_130357883.1">
    <property type="nucleotide sequence ID" value="NZ_SGXC01000001.1"/>
</dbReference>
<evidence type="ECO:0000259" key="10">
    <source>
        <dbReference type="PROSITE" id="PS50110"/>
    </source>
</evidence>
<dbReference type="PROSITE" id="PS50109">
    <property type="entry name" value="HIS_KIN"/>
    <property type="match status" value="1"/>
</dbReference>
<evidence type="ECO:0000313" key="14">
    <source>
        <dbReference type="Proteomes" id="UP000292445"/>
    </source>
</evidence>
<dbReference type="InterPro" id="IPR011006">
    <property type="entry name" value="CheY-like_superfamily"/>
</dbReference>
<dbReference type="InterPro" id="IPR000700">
    <property type="entry name" value="PAS-assoc_C"/>
</dbReference>
<dbReference type="PRINTS" id="PR00344">
    <property type="entry name" value="BCTRLSENSOR"/>
</dbReference>
<dbReference type="Proteomes" id="UP000292445">
    <property type="component" value="Unassembled WGS sequence"/>
</dbReference>
<feature type="domain" description="PAC" evidence="12">
    <location>
        <begin position="101"/>
        <end position="153"/>
    </location>
</feature>
<dbReference type="Gene3D" id="3.30.450.20">
    <property type="entry name" value="PAS domain"/>
    <property type="match status" value="2"/>
</dbReference>
<evidence type="ECO:0000256" key="4">
    <source>
        <dbReference type="ARBA" id="ARBA00022553"/>
    </source>
</evidence>
<dbReference type="FunFam" id="3.30.565.10:FF:000006">
    <property type="entry name" value="Sensor histidine kinase WalK"/>
    <property type="match status" value="1"/>
</dbReference>
<evidence type="ECO:0000259" key="9">
    <source>
        <dbReference type="PROSITE" id="PS50109"/>
    </source>
</evidence>
<feature type="domain" description="PAS" evidence="11">
    <location>
        <begin position="42"/>
        <end position="72"/>
    </location>
</feature>
<dbReference type="SMART" id="SM00448">
    <property type="entry name" value="REC"/>
    <property type="match status" value="1"/>
</dbReference>
<organism evidence="13 14">
    <name type="scientific">Pigmentiphaga kullae</name>
    <dbReference type="NCBI Taxonomy" id="151784"/>
    <lineage>
        <taxon>Bacteria</taxon>
        <taxon>Pseudomonadati</taxon>
        <taxon>Pseudomonadota</taxon>
        <taxon>Betaproteobacteria</taxon>
        <taxon>Burkholderiales</taxon>
        <taxon>Alcaligenaceae</taxon>
        <taxon>Pigmentiphaga</taxon>
    </lineage>
</organism>
<evidence type="ECO:0000259" key="11">
    <source>
        <dbReference type="PROSITE" id="PS50112"/>
    </source>
</evidence>
<evidence type="ECO:0000256" key="7">
    <source>
        <dbReference type="PROSITE-ProRule" id="PRU00169"/>
    </source>
</evidence>
<dbReference type="Pfam" id="PF02518">
    <property type="entry name" value="HATPase_c"/>
    <property type="match status" value="1"/>
</dbReference>
<dbReference type="InterPro" id="IPR036890">
    <property type="entry name" value="HATPase_C_sf"/>
</dbReference>
<dbReference type="Pfam" id="PF13426">
    <property type="entry name" value="PAS_9"/>
    <property type="match status" value="2"/>
</dbReference>
<dbReference type="CDD" id="cd00082">
    <property type="entry name" value="HisKA"/>
    <property type="match status" value="1"/>
</dbReference>
<dbReference type="Pfam" id="PF00512">
    <property type="entry name" value="HisKA"/>
    <property type="match status" value="1"/>
</dbReference>
<dbReference type="PROSITE" id="PS50110">
    <property type="entry name" value="RESPONSE_REGULATORY"/>
    <property type="match status" value="1"/>
</dbReference>
<dbReference type="EC" id="2.7.13.3" evidence="3"/>
<dbReference type="SUPFAM" id="SSF55874">
    <property type="entry name" value="ATPase domain of HSP90 chaperone/DNA topoisomerase II/histidine kinase"/>
    <property type="match status" value="1"/>
</dbReference>
<keyword evidence="6 13" id="KW-0418">Kinase</keyword>
<dbReference type="InterPro" id="IPR000014">
    <property type="entry name" value="PAS"/>
</dbReference>
<dbReference type="PROSITE" id="PS50113">
    <property type="entry name" value="PAC"/>
    <property type="match status" value="2"/>
</dbReference>
<dbReference type="SMART" id="SM00387">
    <property type="entry name" value="HATPase_c"/>
    <property type="match status" value="1"/>
</dbReference>
<dbReference type="SUPFAM" id="SSF52172">
    <property type="entry name" value="CheY-like"/>
    <property type="match status" value="1"/>
</dbReference>
<evidence type="ECO:0000259" key="12">
    <source>
        <dbReference type="PROSITE" id="PS50113"/>
    </source>
</evidence>
<feature type="domain" description="PAS" evidence="11">
    <location>
        <begin position="154"/>
        <end position="209"/>
    </location>
</feature>
<dbReference type="Gene3D" id="3.40.50.2300">
    <property type="match status" value="1"/>
</dbReference>
<evidence type="ECO:0000256" key="1">
    <source>
        <dbReference type="ARBA" id="ARBA00000085"/>
    </source>
</evidence>
<evidence type="ECO:0000256" key="2">
    <source>
        <dbReference type="ARBA" id="ARBA00004429"/>
    </source>
</evidence>
<keyword evidence="5" id="KW-0808">Transferase</keyword>
<comment type="caution">
    <text evidence="13">The sequence shown here is derived from an EMBL/GenBank/DDBJ whole genome shotgun (WGS) entry which is preliminary data.</text>
</comment>
<sequence length="666" mass="73826">MESARLQAEEKEPPPGVATTGPGSDTDIGFRMLVDAIEDYAIFMLSPDGRVRTWNAGAAKIKGYAADEILGRHFSVFYTAEAVARGWPRYELEEAALHGRFEDEGWRVRKDGSTFWANVVITALRDASGTLKGYVKITRNLNERRRQTEALRQSEERFRLLLEGVEGYAIYMLDTEGMITSWNIGATQITGYRRDEVIGRHFSMFHPADDAAAEGPDRVLRIAQAGGRYEEEGWRQRKDASLFWANVTTTAVHDEAGQLRGYAKIVRDMSERKRLEELELANRRMSEFLATLGHELRNPLAPVRNAIGILQKDPDVGPTAARCRDMIDRQITHLSRLVDDLLDIGRITSGKIELRLAPVDMRTVVERGIESSRFHTDAREQRIDVDLPAEPLTVKGDMTRLVQVLHNLLHNASKFSPPGTAIAIRATRQSRSALIEVRDQGRGMPEHALEAVFQLFVQEDRDTNPTDSGLGIGLTLCRSLVRMHGGAISASSTGPGLGSTFTIRLPLAEPAAPVRPMSPTSRRTSAARRILVLDDNRDSADSLAMLLEINGHQARPLYTAEAALRMAPSFQPHLVFIDLAMPTMDGFAALRAFKAIPQLARTIFIAMTGYGQEDDRQRTAQAGFDLHLVKPLDVSQLGPIVDGAELAVPSDAPWNDSDDAGLHDER</sequence>
<dbReference type="SMART" id="SM00091">
    <property type="entry name" value="PAS"/>
    <property type="match status" value="2"/>
</dbReference>
<dbReference type="AlphaFoldDB" id="A0A4Q7NIC3"/>
<dbReference type="PANTHER" id="PTHR43047">
    <property type="entry name" value="TWO-COMPONENT HISTIDINE PROTEIN KINASE"/>
    <property type="match status" value="1"/>
</dbReference>
<dbReference type="Gene3D" id="3.30.565.10">
    <property type="entry name" value="Histidine kinase-like ATPase, C-terminal domain"/>
    <property type="match status" value="1"/>
</dbReference>
<feature type="region of interest" description="Disordered" evidence="8">
    <location>
        <begin position="1"/>
        <end position="24"/>
    </location>
</feature>
<dbReference type="OrthoDB" id="9146564at2"/>
<evidence type="ECO:0000256" key="8">
    <source>
        <dbReference type="SAM" id="MobiDB-lite"/>
    </source>
</evidence>
<name>A0A4Q7NIC3_9BURK</name>
<dbReference type="GO" id="GO:0009927">
    <property type="term" value="F:histidine phosphotransfer kinase activity"/>
    <property type="evidence" value="ECO:0007669"/>
    <property type="project" value="TreeGrafter"/>
</dbReference>
<dbReference type="InterPro" id="IPR003594">
    <property type="entry name" value="HATPase_dom"/>
</dbReference>
<dbReference type="InterPro" id="IPR003661">
    <property type="entry name" value="HisK_dim/P_dom"/>
</dbReference>
<accession>A0A4Q7NIC3</accession>
<proteinExistence type="predicted"/>
<keyword evidence="4 7" id="KW-0597">Phosphoprotein</keyword>
<protein>
    <recommendedName>
        <fullName evidence="3">histidine kinase</fullName>
        <ecNumber evidence="3">2.7.13.3</ecNumber>
    </recommendedName>
</protein>
<dbReference type="NCBIfam" id="TIGR00229">
    <property type="entry name" value="sensory_box"/>
    <property type="match status" value="2"/>
</dbReference>
<dbReference type="SUPFAM" id="SSF47384">
    <property type="entry name" value="Homodimeric domain of signal transducing histidine kinase"/>
    <property type="match status" value="1"/>
</dbReference>
<dbReference type="PANTHER" id="PTHR43047:SF72">
    <property type="entry name" value="OSMOSENSING HISTIDINE PROTEIN KINASE SLN1"/>
    <property type="match status" value="1"/>
</dbReference>
<dbReference type="PROSITE" id="PS50112">
    <property type="entry name" value="PAS"/>
    <property type="match status" value="2"/>
</dbReference>
<evidence type="ECO:0000256" key="3">
    <source>
        <dbReference type="ARBA" id="ARBA00012438"/>
    </source>
</evidence>
<dbReference type="InterPro" id="IPR035965">
    <property type="entry name" value="PAS-like_dom_sf"/>
</dbReference>
<dbReference type="CDD" id="cd00130">
    <property type="entry name" value="PAS"/>
    <property type="match status" value="2"/>
</dbReference>
<gene>
    <name evidence="13" type="ORF">EV675_0559</name>
</gene>
<dbReference type="SUPFAM" id="SSF55785">
    <property type="entry name" value="PYP-like sensor domain (PAS domain)"/>
    <property type="match status" value="2"/>
</dbReference>
<feature type="modified residue" description="4-aspartylphosphate" evidence="7">
    <location>
        <position position="578"/>
    </location>
</feature>
<feature type="domain" description="Histidine kinase" evidence="9">
    <location>
        <begin position="291"/>
        <end position="509"/>
    </location>
</feature>
<dbReference type="InterPro" id="IPR001610">
    <property type="entry name" value="PAC"/>
</dbReference>
<evidence type="ECO:0000256" key="6">
    <source>
        <dbReference type="ARBA" id="ARBA00022777"/>
    </source>
</evidence>
<dbReference type="CDD" id="cd17580">
    <property type="entry name" value="REC_2_DhkD-like"/>
    <property type="match status" value="1"/>
</dbReference>
<dbReference type="Pfam" id="PF00072">
    <property type="entry name" value="Response_reg"/>
    <property type="match status" value="1"/>
</dbReference>
<feature type="domain" description="Response regulatory" evidence="10">
    <location>
        <begin position="529"/>
        <end position="645"/>
    </location>
</feature>
<reference evidence="13 14" key="1">
    <citation type="submission" date="2019-02" db="EMBL/GenBank/DDBJ databases">
        <title>Genomic Encyclopedia of Type Strains, Phase IV (KMG-IV): sequencing the most valuable type-strain genomes for metagenomic binning, comparative biology and taxonomic classification.</title>
        <authorList>
            <person name="Goeker M."/>
        </authorList>
    </citation>
    <scope>NUCLEOTIDE SEQUENCE [LARGE SCALE GENOMIC DNA]</scope>
    <source>
        <strain evidence="13 14">K24</strain>
    </source>
</reference>
<dbReference type="InterPro" id="IPR004358">
    <property type="entry name" value="Sig_transdc_His_kin-like_C"/>
</dbReference>
<dbReference type="GO" id="GO:0000155">
    <property type="term" value="F:phosphorelay sensor kinase activity"/>
    <property type="evidence" value="ECO:0007669"/>
    <property type="project" value="InterPro"/>
</dbReference>
<evidence type="ECO:0000313" key="13">
    <source>
        <dbReference type="EMBL" id="RZS84542.1"/>
    </source>
</evidence>
<feature type="domain" description="PAC" evidence="12">
    <location>
        <begin position="229"/>
        <end position="281"/>
    </location>
</feature>
<dbReference type="Gene3D" id="1.10.287.130">
    <property type="match status" value="1"/>
</dbReference>
<dbReference type="SMART" id="SM00086">
    <property type="entry name" value="PAC"/>
    <property type="match status" value="2"/>
</dbReference>